<protein>
    <submittedName>
        <fullName evidence="1">Uncharacterized protein</fullName>
    </submittedName>
</protein>
<accession>A0A8E4UY42</accession>
<evidence type="ECO:0000313" key="1">
    <source>
        <dbReference type="EMBL" id="QQO97378.1"/>
    </source>
</evidence>
<reference evidence="1" key="1">
    <citation type="submission" date="2020-07" db="EMBL/GenBank/DDBJ databases">
        <title>Highly diverse flavobacterial phages as mortality factor during North Sea spring blooms.</title>
        <authorList>
            <person name="Bartlau N."/>
            <person name="Wichels A."/>
            <person name="Krohne G."/>
            <person name="Adriaenssens E.M."/>
            <person name="Heins A."/>
            <person name="Fuchs B.M."/>
            <person name="Amann R."/>
            <person name="Moraru C."/>
        </authorList>
    </citation>
    <scope>NUCLEOTIDE SEQUENCE</scope>
</reference>
<dbReference type="EMBL" id="MT732450">
    <property type="protein sequence ID" value="QQO97378.1"/>
    <property type="molecule type" value="Genomic_DNA"/>
</dbReference>
<evidence type="ECO:0000313" key="2">
    <source>
        <dbReference type="Proteomes" id="UP000693899"/>
    </source>
</evidence>
<sequence length="248" mass="28193">MKKGGTFYARIALDDLDFEDVEMTGDIPVIVGSEVVLARSLNDAFTFKVPTKEFFLKYKSDLRVVVERAHDTDNRLWWKGFKLNHKHSIEEIKSDYPYVDLIYFNEEFTNSCNSKVGSRYYQIKHTDGTFIRISPDEELIHLFNKETNQSVKIHTKTSVGDEDATKQPAVLGDEAVSLMNSFLDEMSEFAEKINEFCTLQESVSTGYLSPYRAGFATLRTQSDAIKTAVDNIKSTKVNPILSNSVILD</sequence>
<name>A0A8E4UY42_9CAUD</name>
<gene>
    <name evidence="1" type="ORF">Colly1_90</name>
</gene>
<dbReference type="Proteomes" id="UP000693899">
    <property type="component" value="Segment"/>
</dbReference>
<keyword evidence="2" id="KW-1185">Reference proteome</keyword>
<organism evidence="1 2">
    <name type="scientific">Maribacter phage Colly_1</name>
    <dbReference type="NCBI Taxonomy" id="2745691"/>
    <lineage>
        <taxon>Viruses</taxon>
        <taxon>Duplodnaviria</taxon>
        <taxon>Heunggongvirae</taxon>
        <taxon>Uroviricota</taxon>
        <taxon>Caudoviricetes</taxon>
        <taxon>Molycolviridae</taxon>
        <taxon>Mollyvirus</taxon>
        <taxon>Mollyvirus colly</taxon>
    </lineage>
</organism>
<proteinExistence type="predicted"/>